<dbReference type="Pfam" id="PF06658">
    <property type="entry name" value="DUF1168"/>
    <property type="match status" value="1"/>
</dbReference>
<gene>
    <name evidence="4" type="ORF">SBAD_LOCUS2320</name>
</gene>
<keyword evidence="3" id="KW-0732">Signal</keyword>
<evidence type="ECO:0000313" key="6">
    <source>
        <dbReference type="WBParaSite" id="SBAD_0000242901-mRNA-1"/>
    </source>
</evidence>
<dbReference type="GO" id="GO:0005730">
    <property type="term" value="C:nucleolus"/>
    <property type="evidence" value="ECO:0007669"/>
    <property type="project" value="TreeGrafter"/>
</dbReference>
<evidence type="ECO:0000256" key="3">
    <source>
        <dbReference type="SAM" id="SignalP"/>
    </source>
</evidence>
<dbReference type="PANTHER" id="PTHR13507">
    <property type="entry name" value="PRKR-INTERACTING PROTEIN 1"/>
    <property type="match status" value="1"/>
</dbReference>
<feature type="signal peptide" evidence="3">
    <location>
        <begin position="1"/>
        <end position="26"/>
    </location>
</feature>
<dbReference type="PANTHER" id="PTHR13507:SF0">
    <property type="entry name" value="PRKR-INTERACTING PROTEIN 1"/>
    <property type="match status" value="1"/>
</dbReference>
<evidence type="ECO:0000313" key="4">
    <source>
        <dbReference type="EMBL" id="VDO97252.1"/>
    </source>
</evidence>
<feature type="chain" id="PRO_5043139934" evidence="3">
    <location>
        <begin position="27"/>
        <end position="160"/>
    </location>
</feature>
<dbReference type="Proteomes" id="UP000270296">
    <property type="component" value="Unassembled WGS sequence"/>
</dbReference>
<name>A0A183IFC6_9BILA</name>
<proteinExistence type="predicted"/>
<organism evidence="6">
    <name type="scientific">Soboliphyme baturini</name>
    <dbReference type="NCBI Taxonomy" id="241478"/>
    <lineage>
        <taxon>Eukaryota</taxon>
        <taxon>Metazoa</taxon>
        <taxon>Ecdysozoa</taxon>
        <taxon>Nematoda</taxon>
        <taxon>Enoplea</taxon>
        <taxon>Dorylaimia</taxon>
        <taxon>Dioctophymatida</taxon>
        <taxon>Dioctophymatoidea</taxon>
        <taxon>Soboliphymatidae</taxon>
        <taxon>Soboliphyme</taxon>
    </lineage>
</organism>
<dbReference type="WBParaSite" id="SBAD_0000242901-mRNA-1">
    <property type="protein sequence ID" value="SBAD_0000242901-mRNA-1"/>
    <property type="gene ID" value="SBAD_0000242901"/>
</dbReference>
<reference evidence="6" key="1">
    <citation type="submission" date="2016-06" db="UniProtKB">
        <authorList>
            <consortium name="WormBaseParasite"/>
        </authorList>
    </citation>
    <scope>IDENTIFICATION</scope>
</reference>
<dbReference type="OrthoDB" id="10067079at2759"/>
<dbReference type="EMBL" id="UZAM01007174">
    <property type="protein sequence ID" value="VDO97252.1"/>
    <property type="molecule type" value="Genomic_DNA"/>
</dbReference>
<protein>
    <submittedName>
        <fullName evidence="6">Cir_N domain-containing protein</fullName>
    </submittedName>
</protein>
<dbReference type="AlphaFoldDB" id="A0A183IFC6"/>
<dbReference type="InterPro" id="IPR009548">
    <property type="entry name" value="Prkrip1"/>
</dbReference>
<keyword evidence="1" id="KW-0175">Coiled coil</keyword>
<evidence type="ECO:0000256" key="2">
    <source>
        <dbReference type="SAM" id="MobiDB-lite"/>
    </source>
</evidence>
<dbReference type="GO" id="GO:0003725">
    <property type="term" value="F:double-stranded RNA binding"/>
    <property type="evidence" value="ECO:0007669"/>
    <property type="project" value="InterPro"/>
</dbReference>
<reference evidence="4 5" key="2">
    <citation type="submission" date="2018-11" db="EMBL/GenBank/DDBJ databases">
        <authorList>
            <consortium name="Pathogen Informatics"/>
        </authorList>
    </citation>
    <scope>NUCLEOTIDE SEQUENCE [LARGE SCALE GENOMIC DNA]</scope>
</reference>
<feature type="compositionally biased region" description="Basic and acidic residues" evidence="2">
    <location>
        <begin position="141"/>
        <end position="160"/>
    </location>
</feature>
<feature type="coiled-coil region" evidence="1">
    <location>
        <begin position="51"/>
        <end position="79"/>
    </location>
</feature>
<feature type="region of interest" description="Disordered" evidence="2">
    <location>
        <begin position="96"/>
        <end position="160"/>
    </location>
</feature>
<keyword evidence="5" id="KW-1185">Reference proteome</keyword>
<sequence length="160" mass="18517">MACELSCKYIVLLIHALGSSAGAGSGEYHIYRNIRKKENQRIQFIEQQALKEKLDREFQEKLEKRKREAEEKTARNRSKGFIVQLLDINHIDICSGVKEEPESDSESNSSENDEHKEQNTEDADFRESECKVEAEQQYEVLQDKDSAKEVADKKNHVTKE</sequence>
<dbReference type="GO" id="GO:0004860">
    <property type="term" value="F:protein kinase inhibitor activity"/>
    <property type="evidence" value="ECO:0007669"/>
    <property type="project" value="TreeGrafter"/>
</dbReference>
<dbReference type="GO" id="GO:0019901">
    <property type="term" value="F:protein kinase binding"/>
    <property type="evidence" value="ECO:0007669"/>
    <property type="project" value="TreeGrafter"/>
</dbReference>
<feature type="compositionally biased region" description="Basic and acidic residues" evidence="2">
    <location>
        <begin position="112"/>
        <end position="134"/>
    </location>
</feature>
<evidence type="ECO:0000313" key="5">
    <source>
        <dbReference type="Proteomes" id="UP000270296"/>
    </source>
</evidence>
<evidence type="ECO:0000256" key="1">
    <source>
        <dbReference type="SAM" id="Coils"/>
    </source>
</evidence>
<accession>A0A183IFC6</accession>